<keyword evidence="3" id="KW-1185">Reference proteome</keyword>
<accession>A0A8H4CJP0</accession>
<feature type="signal peptide" evidence="1">
    <location>
        <begin position="1"/>
        <end position="17"/>
    </location>
</feature>
<evidence type="ECO:0000313" key="3">
    <source>
        <dbReference type="Proteomes" id="UP000613401"/>
    </source>
</evidence>
<gene>
    <name evidence="2" type="ORF">GCG54_00005766</name>
</gene>
<organism evidence="2 3">
    <name type="scientific">Colletotrichum gloeosporioides</name>
    <name type="common">Anthracnose fungus</name>
    <name type="synonym">Glomerella cingulata</name>
    <dbReference type="NCBI Taxonomy" id="474922"/>
    <lineage>
        <taxon>Eukaryota</taxon>
        <taxon>Fungi</taxon>
        <taxon>Dikarya</taxon>
        <taxon>Ascomycota</taxon>
        <taxon>Pezizomycotina</taxon>
        <taxon>Sordariomycetes</taxon>
        <taxon>Hypocreomycetidae</taxon>
        <taxon>Glomerellales</taxon>
        <taxon>Glomerellaceae</taxon>
        <taxon>Colletotrichum</taxon>
        <taxon>Colletotrichum gloeosporioides species complex</taxon>
    </lineage>
</organism>
<dbReference type="Proteomes" id="UP000613401">
    <property type="component" value="Unassembled WGS sequence"/>
</dbReference>
<dbReference type="AlphaFoldDB" id="A0A8H4CJP0"/>
<keyword evidence="1" id="KW-0732">Signal</keyword>
<evidence type="ECO:0000313" key="2">
    <source>
        <dbReference type="EMBL" id="KAF3805021.1"/>
    </source>
</evidence>
<dbReference type="EMBL" id="WVTB01000047">
    <property type="protein sequence ID" value="KAF3805021.1"/>
    <property type="molecule type" value="Genomic_DNA"/>
</dbReference>
<feature type="chain" id="PRO_5034272645" evidence="1">
    <location>
        <begin position="18"/>
        <end position="198"/>
    </location>
</feature>
<dbReference type="GeneID" id="69012915"/>
<proteinExistence type="predicted"/>
<protein>
    <submittedName>
        <fullName evidence="2">Uncharacterized protein</fullName>
    </submittedName>
</protein>
<comment type="caution">
    <text evidence="2">The sequence shown here is derived from an EMBL/GenBank/DDBJ whole genome shotgun (WGS) entry which is preliminary data.</text>
</comment>
<evidence type="ECO:0000256" key="1">
    <source>
        <dbReference type="SAM" id="SignalP"/>
    </source>
</evidence>
<name>A0A8H4CJP0_COLGL</name>
<dbReference type="RefSeq" id="XP_045264180.1">
    <property type="nucleotide sequence ID" value="XM_045405782.1"/>
</dbReference>
<sequence length="198" mass="21567">MHFVFLLFASIAAIAAAFTLPKDAADGFYVAYYNETGHEVHLKDPDMSSLDALVTSSPAHPQIRGTTPLVLPRDGETCCGCKYRMNSGNCDGAVQGLKNQMRKQRLGRAFINPGMAWYEIRRSGSARPVVAFLCRTRGAGVGDIDVYTYTQKLQEITGSCGLYVPGTKALGALRVGYMIYNEGEDFCRSATGSTQNRC</sequence>
<reference evidence="2" key="2">
    <citation type="submission" date="2020-03" db="EMBL/GenBank/DDBJ databases">
        <authorList>
            <person name="Fu F.-F."/>
            <person name="Chen J."/>
        </authorList>
    </citation>
    <scope>NUCLEOTIDE SEQUENCE</scope>
    <source>
        <strain evidence="2">Lc1</strain>
    </source>
</reference>
<reference evidence="2" key="1">
    <citation type="journal article" date="2020" name="Phytopathology">
        <title>Genome sequence and comparative analysis of Colletotrichum gloeosporioides isolated from Liriodendron leaves.</title>
        <authorList>
            <person name="Fu F.F."/>
            <person name="Hao Z."/>
            <person name="Wang P."/>
            <person name="Lu Y."/>
            <person name="Xue L.J."/>
            <person name="Wei G."/>
            <person name="Tian Y."/>
            <person name="Baishi H."/>
            <person name="Xu H."/>
            <person name="Shi J."/>
            <person name="Cheng T."/>
            <person name="Wang G."/>
            <person name="Yi Y."/>
            <person name="Chen J."/>
        </authorList>
    </citation>
    <scope>NUCLEOTIDE SEQUENCE</scope>
    <source>
        <strain evidence="2">Lc1</strain>
    </source>
</reference>